<organism evidence="3 4">
    <name type="scientific">Leucocoprinus birnbaumii</name>
    <dbReference type="NCBI Taxonomy" id="56174"/>
    <lineage>
        <taxon>Eukaryota</taxon>
        <taxon>Fungi</taxon>
        <taxon>Dikarya</taxon>
        <taxon>Basidiomycota</taxon>
        <taxon>Agaricomycotina</taxon>
        <taxon>Agaricomycetes</taxon>
        <taxon>Agaricomycetidae</taxon>
        <taxon>Agaricales</taxon>
        <taxon>Agaricineae</taxon>
        <taxon>Agaricaceae</taxon>
        <taxon>Leucocoprinus</taxon>
    </lineage>
</organism>
<dbReference type="AlphaFoldDB" id="A0AAD5VIS5"/>
<keyword evidence="2" id="KW-0732">Signal</keyword>
<feature type="signal peptide" evidence="2">
    <location>
        <begin position="1"/>
        <end position="21"/>
    </location>
</feature>
<dbReference type="EMBL" id="JANIEX010001050">
    <property type="protein sequence ID" value="KAJ3561136.1"/>
    <property type="molecule type" value="Genomic_DNA"/>
</dbReference>
<accession>A0AAD5VIS5</accession>
<keyword evidence="4" id="KW-1185">Reference proteome</keyword>
<name>A0AAD5VIS5_9AGAR</name>
<comment type="caution">
    <text evidence="3">The sequence shown here is derived from an EMBL/GenBank/DDBJ whole genome shotgun (WGS) entry which is preliminary data.</text>
</comment>
<feature type="region of interest" description="Disordered" evidence="1">
    <location>
        <begin position="58"/>
        <end position="79"/>
    </location>
</feature>
<evidence type="ECO:0000256" key="2">
    <source>
        <dbReference type="SAM" id="SignalP"/>
    </source>
</evidence>
<evidence type="ECO:0000313" key="4">
    <source>
        <dbReference type="Proteomes" id="UP001213000"/>
    </source>
</evidence>
<proteinExistence type="predicted"/>
<evidence type="ECO:0000256" key="1">
    <source>
        <dbReference type="SAM" id="MobiDB-lite"/>
    </source>
</evidence>
<protein>
    <submittedName>
        <fullName evidence="3">Uncharacterized protein</fullName>
    </submittedName>
</protein>
<dbReference type="Proteomes" id="UP001213000">
    <property type="component" value="Unassembled WGS sequence"/>
</dbReference>
<sequence>MFFKFFAVIALMNVLIGTALARPTQVYETNAKRMARGLGPNPPHQLARKATSVFAAKRWPTSPSPSPSPLPSSGSSSCHQGKIQVKYESDGHSAGFVRNWENGGVSGLNFSGAALEVKVCKSGVTNLYNVIATLQEKEGAYLVSVSVFRALKFLHFSNNSSVQFSNVPQTPPNGHPNLVNGNYYESAIWSLDASTMELTPQWYNPDGSKPSTTIAYDIRANELFFVGDISQWNEPGFFASAVRFYLV</sequence>
<gene>
    <name evidence="3" type="ORF">NP233_g10380</name>
</gene>
<feature type="chain" id="PRO_5042209900" evidence="2">
    <location>
        <begin position="22"/>
        <end position="247"/>
    </location>
</feature>
<evidence type="ECO:0000313" key="3">
    <source>
        <dbReference type="EMBL" id="KAJ3561136.1"/>
    </source>
</evidence>
<reference evidence="3" key="1">
    <citation type="submission" date="2022-07" db="EMBL/GenBank/DDBJ databases">
        <title>Genome Sequence of Leucocoprinus birnbaumii.</title>
        <authorList>
            <person name="Buettner E."/>
        </authorList>
    </citation>
    <scope>NUCLEOTIDE SEQUENCE</scope>
    <source>
        <strain evidence="3">VT141</strain>
    </source>
</reference>